<proteinExistence type="predicted"/>
<name>A0A1Q3ADC9_ZYGRO</name>
<evidence type="ECO:0000313" key="2">
    <source>
        <dbReference type="Proteomes" id="UP000187013"/>
    </source>
</evidence>
<dbReference type="PANTHER" id="PTHR35020:SF2">
    <property type="entry name" value="N-ACETYLGLUCOSAMINE-INDUCED PROTEIN 1"/>
    <property type="match status" value="1"/>
</dbReference>
<organism evidence="1 2">
    <name type="scientific">Zygosaccharomyces rouxii</name>
    <dbReference type="NCBI Taxonomy" id="4956"/>
    <lineage>
        <taxon>Eukaryota</taxon>
        <taxon>Fungi</taxon>
        <taxon>Dikarya</taxon>
        <taxon>Ascomycota</taxon>
        <taxon>Saccharomycotina</taxon>
        <taxon>Saccharomycetes</taxon>
        <taxon>Saccharomycetales</taxon>
        <taxon>Saccharomycetaceae</taxon>
        <taxon>Zygosaccharomyces</taxon>
    </lineage>
</organism>
<evidence type="ECO:0000313" key="1">
    <source>
        <dbReference type="EMBL" id="GAV53671.1"/>
    </source>
</evidence>
<sequence length="187" mass="21868">MTILWQEARSYVASGRLELLKRSPKGTEKYRKHKQKLTGDISVDVCGKLGWDLQEIVELNTLRFPDPVQKLEAAFSSSNWFKTTVNDFPYDFQRGIHHLLVWSKISLPLYLENSETIQNDVYNKISNFLKYNLEVHYHLDSQDYLFFINYSNLQSVKAISHIHLLLHTDDSVADKILSNQLAPYIEY</sequence>
<reference evidence="1 2" key="1">
    <citation type="submission" date="2016-08" db="EMBL/GenBank/DDBJ databases">
        <title>Draft genome sequence of allopolyploid Zygosaccharomyces rouxii.</title>
        <authorList>
            <person name="Watanabe J."/>
            <person name="Uehara K."/>
            <person name="Mogi Y."/>
            <person name="Tsukioka Y."/>
        </authorList>
    </citation>
    <scope>NUCLEOTIDE SEQUENCE [LARGE SCALE GENOMIC DNA]</scope>
    <source>
        <strain evidence="1 2">NBRC 110957</strain>
    </source>
</reference>
<protein>
    <submittedName>
        <fullName evidence="1">Uncharacterized protein</fullName>
    </submittedName>
</protein>
<comment type="caution">
    <text evidence="1">The sequence shown here is derived from an EMBL/GenBank/DDBJ whole genome shotgun (WGS) entry which is preliminary data.</text>
</comment>
<dbReference type="Pfam" id="PF12239">
    <property type="entry name" value="DUF3605"/>
    <property type="match status" value="1"/>
</dbReference>
<dbReference type="GO" id="GO:0005737">
    <property type="term" value="C:cytoplasm"/>
    <property type="evidence" value="ECO:0007669"/>
    <property type="project" value="TreeGrafter"/>
</dbReference>
<dbReference type="AlphaFoldDB" id="A0A1Q3ADC9"/>
<dbReference type="EMBL" id="BDGX01000037">
    <property type="protein sequence ID" value="GAV53671.1"/>
    <property type="molecule type" value="Genomic_DNA"/>
</dbReference>
<dbReference type="GO" id="GO:0006044">
    <property type="term" value="P:N-acetylglucosamine metabolic process"/>
    <property type="evidence" value="ECO:0007669"/>
    <property type="project" value="TreeGrafter"/>
</dbReference>
<gene>
    <name evidence="1" type="ORF">ZYGR_0AK01730</name>
</gene>
<dbReference type="PANTHER" id="PTHR35020">
    <property type="entry name" value="N-ACETYLGLUCOSAMINE-INDUCED PROTEIN 1"/>
    <property type="match status" value="1"/>
</dbReference>
<dbReference type="OrthoDB" id="10053431at2759"/>
<dbReference type="InterPro" id="IPR022036">
    <property type="entry name" value="DUF3605"/>
</dbReference>
<dbReference type="Proteomes" id="UP000187013">
    <property type="component" value="Unassembled WGS sequence"/>
</dbReference>
<accession>A0A1Q3ADC9</accession>